<dbReference type="AlphaFoldDB" id="K9X2X0"/>
<accession>K9X2X0</accession>
<dbReference type="Proteomes" id="UP000010475">
    <property type="component" value="Chromosome"/>
</dbReference>
<protein>
    <submittedName>
        <fullName evidence="1">Uncharacterized protein</fullName>
    </submittedName>
</protein>
<keyword evidence="2" id="KW-1185">Reference proteome</keyword>
<evidence type="ECO:0000313" key="1">
    <source>
        <dbReference type="EMBL" id="AFZ26808.1"/>
    </source>
</evidence>
<dbReference type="KEGG" id="csg:Cylst_4744"/>
<dbReference type="EMBL" id="CP003642">
    <property type="protein sequence ID" value="AFZ26808.1"/>
    <property type="molecule type" value="Genomic_DNA"/>
</dbReference>
<organism evidence="1 2">
    <name type="scientific">Cylindrospermum stagnale PCC 7417</name>
    <dbReference type="NCBI Taxonomy" id="56107"/>
    <lineage>
        <taxon>Bacteria</taxon>
        <taxon>Bacillati</taxon>
        <taxon>Cyanobacteriota</taxon>
        <taxon>Cyanophyceae</taxon>
        <taxon>Nostocales</taxon>
        <taxon>Nostocaceae</taxon>
        <taxon>Cylindrospermum</taxon>
    </lineage>
</organism>
<name>K9X2X0_9NOST</name>
<proteinExistence type="predicted"/>
<sequence length="61" mass="6791">MNYFFGRGYFVLDITHPELIAKRGVSHKTSPNIKYASSRTLVETLHGTSLHSLSEISIVLG</sequence>
<dbReference type="HOGENOM" id="CLU_2914820_0_0_3"/>
<evidence type="ECO:0000313" key="2">
    <source>
        <dbReference type="Proteomes" id="UP000010475"/>
    </source>
</evidence>
<gene>
    <name evidence="1" type="ORF">Cylst_4744</name>
</gene>
<reference evidence="1 2" key="1">
    <citation type="submission" date="2012-06" db="EMBL/GenBank/DDBJ databases">
        <title>Finished chromosome of genome of Cylindrospermum stagnale PCC 7417.</title>
        <authorList>
            <consortium name="US DOE Joint Genome Institute"/>
            <person name="Gugger M."/>
            <person name="Coursin T."/>
            <person name="Rippka R."/>
            <person name="Tandeau De Marsac N."/>
            <person name="Huntemann M."/>
            <person name="Wei C.-L."/>
            <person name="Han J."/>
            <person name="Detter J.C."/>
            <person name="Han C."/>
            <person name="Tapia R."/>
            <person name="Chen A."/>
            <person name="Kyrpides N."/>
            <person name="Mavromatis K."/>
            <person name="Markowitz V."/>
            <person name="Szeto E."/>
            <person name="Ivanova N."/>
            <person name="Pagani I."/>
            <person name="Pati A."/>
            <person name="Goodwin L."/>
            <person name="Nordberg H.P."/>
            <person name="Cantor M.N."/>
            <person name="Hua S.X."/>
            <person name="Woyke T."/>
            <person name="Kerfeld C.A."/>
        </authorList>
    </citation>
    <scope>NUCLEOTIDE SEQUENCE [LARGE SCALE GENOMIC DNA]</scope>
    <source>
        <strain evidence="1 2">PCC 7417</strain>
    </source>
</reference>